<dbReference type="InterPro" id="IPR050680">
    <property type="entry name" value="YpeA/RimI_acetyltransf"/>
</dbReference>
<evidence type="ECO:0000256" key="2">
    <source>
        <dbReference type="ARBA" id="ARBA00023315"/>
    </source>
</evidence>
<name>A0A426RH52_9FLAO</name>
<protein>
    <submittedName>
        <fullName evidence="4">GNAT family N-acetyltransferase</fullName>
    </submittedName>
</protein>
<dbReference type="SUPFAM" id="SSF55729">
    <property type="entry name" value="Acyl-CoA N-acyltransferases (Nat)"/>
    <property type="match status" value="1"/>
</dbReference>
<comment type="caution">
    <text evidence="4">The sequence shown here is derived from an EMBL/GenBank/DDBJ whole genome shotgun (WGS) entry which is preliminary data.</text>
</comment>
<dbReference type="EMBL" id="QUSX01000002">
    <property type="protein sequence ID" value="RRQ48266.1"/>
    <property type="molecule type" value="Genomic_DNA"/>
</dbReference>
<evidence type="ECO:0000259" key="3">
    <source>
        <dbReference type="PROSITE" id="PS51186"/>
    </source>
</evidence>
<dbReference type="Proteomes" id="UP000286990">
    <property type="component" value="Unassembled WGS sequence"/>
</dbReference>
<reference evidence="5" key="1">
    <citation type="submission" date="2018-08" db="EMBL/GenBank/DDBJ databases">
        <authorList>
            <person name="Khan S.A."/>
            <person name="J S.E."/>
        </authorList>
    </citation>
    <scope>NUCLEOTIDE SEQUENCE [LARGE SCALE GENOMIC DNA]</scope>
    <source>
        <strain evidence="5">PoM-212</strain>
    </source>
</reference>
<proteinExistence type="predicted"/>
<gene>
    <name evidence="4" type="ORF">DZC72_11135</name>
</gene>
<dbReference type="OrthoDB" id="9792929at2"/>
<dbReference type="CDD" id="cd04301">
    <property type="entry name" value="NAT_SF"/>
    <property type="match status" value="1"/>
</dbReference>
<keyword evidence="2" id="KW-0012">Acyltransferase</keyword>
<keyword evidence="5" id="KW-1185">Reference proteome</keyword>
<dbReference type="GO" id="GO:0016747">
    <property type="term" value="F:acyltransferase activity, transferring groups other than amino-acyl groups"/>
    <property type="evidence" value="ECO:0007669"/>
    <property type="project" value="InterPro"/>
</dbReference>
<sequence length="146" mass="17131">MIVRQAHITDLELIVPLFDQYRVFYGQASDLNRAKVFLEARFQHKESIIFVAFKEYIPVGFLQLYFSFSSVSLESTLILNDIYVNRNYRNLGVGSSLLKNAQEYCRKNQYKGLALETATDNPAQKLYEKLGWTRDSHCFHYFWPAK</sequence>
<organism evidence="4 5">
    <name type="scientific">Maribacter algicola</name>
    <dbReference type="NCBI Taxonomy" id="2498892"/>
    <lineage>
        <taxon>Bacteria</taxon>
        <taxon>Pseudomonadati</taxon>
        <taxon>Bacteroidota</taxon>
        <taxon>Flavobacteriia</taxon>
        <taxon>Flavobacteriales</taxon>
        <taxon>Flavobacteriaceae</taxon>
        <taxon>Maribacter</taxon>
    </lineage>
</organism>
<dbReference type="PANTHER" id="PTHR43420">
    <property type="entry name" value="ACETYLTRANSFERASE"/>
    <property type="match status" value="1"/>
</dbReference>
<evidence type="ECO:0000313" key="5">
    <source>
        <dbReference type="Proteomes" id="UP000286990"/>
    </source>
</evidence>
<dbReference type="InterPro" id="IPR000182">
    <property type="entry name" value="GNAT_dom"/>
</dbReference>
<dbReference type="InterPro" id="IPR016181">
    <property type="entry name" value="Acyl_CoA_acyltransferase"/>
</dbReference>
<dbReference type="PANTHER" id="PTHR43420:SF44">
    <property type="entry name" value="ACETYLTRANSFERASE YPEA"/>
    <property type="match status" value="1"/>
</dbReference>
<reference evidence="5" key="2">
    <citation type="submission" date="2018-12" db="EMBL/GenBank/DDBJ databases">
        <title>Maribacter lutimaris sp. nov., isolated from marine sediment.</title>
        <authorList>
            <person name="Kim K.K."/>
        </authorList>
    </citation>
    <scope>NUCLEOTIDE SEQUENCE [LARGE SCALE GENOMIC DNA]</scope>
    <source>
        <strain evidence="5">PoM-212</strain>
    </source>
</reference>
<dbReference type="Pfam" id="PF00583">
    <property type="entry name" value="Acetyltransf_1"/>
    <property type="match status" value="1"/>
</dbReference>
<evidence type="ECO:0000256" key="1">
    <source>
        <dbReference type="ARBA" id="ARBA00022679"/>
    </source>
</evidence>
<dbReference type="PROSITE" id="PS51186">
    <property type="entry name" value="GNAT"/>
    <property type="match status" value="1"/>
</dbReference>
<evidence type="ECO:0000313" key="4">
    <source>
        <dbReference type="EMBL" id="RRQ48266.1"/>
    </source>
</evidence>
<dbReference type="Gene3D" id="3.40.630.30">
    <property type="match status" value="1"/>
</dbReference>
<accession>A0A426RH52</accession>
<dbReference type="AlphaFoldDB" id="A0A426RH52"/>
<dbReference type="RefSeq" id="WP_125222987.1">
    <property type="nucleotide sequence ID" value="NZ_QUSX01000002.1"/>
</dbReference>
<keyword evidence="1" id="KW-0808">Transferase</keyword>
<feature type="domain" description="N-acetyltransferase" evidence="3">
    <location>
        <begin position="1"/>
        <end position="146"/>
    </location>
</feature>